<evidence type="ECO:0000256" key="5">
    <source>
        <dbReference type="ARBA" id="ARBA00023136"/>
    </source>
</evidence>
<dbReference type="FunFam" id="3.40.50.300:FF:000042">
    <property type="entry name" value="Maltose/maltodextrin ABC transporter, ATP-binding protein"/>
    <property type="match status" value="1"/>
</dbReference>
<dbReference type="Pfam" id="PF00005">
    <property type="entry name" value="ABC_tran"/>
    <property type="match status" value="1"/>
</dbReference>
<dbReference type="InterPro" id="IPR027417">
    <property type="entry name" value="P-loop_NTPase"/>
</dbReference>
<dbReference type="EMBL" id="AZFF01000033">
    <property type="protein sequence ID" value="KRL52609.1"/>
    <property type="molecule type" value="Genomic_DNA"/>
</dbReference>
<evidence type="ECO:0000259" key="6">
    <source>
        <dbReference type="PROSITE" id="PS50893"/>
    </source>
</evidence>
<dbReference type="InterPro" id="IPR015853">
    <property type="entry name" value="ABC_transpr_FbpC"/>
</dbReference>
<dbReference type="AlphaFoldDB" id="A0A0R1R775"/>
<keyword evidence="2" id="KW-1003">Cell membrane</keyword>
<dbReference type="GO" id="GO:0005524">
    <property type="term" value="F:ATP binding"/>
    <property type="evidence" value="ECO:0007669"/>
    <property type="project" value="UniProtKB-KW"/>
</dbReference>
<evidence type="ECO:0000256" key="2">
    <source>
        <dbReference type="ARBA" id="ARBA00022475"/>
    </source>
</evidence>
<dbReference type="SUPFAM" id="SSF52540">
    <property type="entry name" value="P-loop containing nucleoside triphosphate hydrolases"/>
    <property type="match status" value="1"/>
</dbReference>
<keyword evidence="3" id="KW-0547">Nucleotide-binding</keyword>
<keyword evidence="4" id="KW-0067">ATP-binding</keyword>
<dbReference type="InterPro" id="IPR003439">
    <property type="entry name" value="ABC_transporter-like_ATP-bd"/>
</dbReference>
<protein>
    <submittedName>
        <fullName evidence="7">Sugar ABC transporterATPase</fullName>
    </submittedName>
</protein>
<dbReference type="InterPro" id="IPR003593">
    <property type="entry name" value="AAA+_ATPase"/>
</dbReference>
<sequence length="369" mass="40811">MDVKFQNVSLAYDNVNNILNNISFTIPEGQLTCLLGPSGCGKSTTLNLISGLLSPTGGQIFFGDQNVTKKDALARKVGMVFQNYALYPHMTVLDNICFPMKMAKVKKADRLKRGRELAALVHVETELSKKPNELSGGQQQRVAIARALAKSPSILLLDEPLSNLDARLRVEMREEIRRIQKETGVTTVFVTHDQEEAIHIADQIMVLNEGKIQQFTTPNRLYDQPDNLFVAKFIGSPIINTIPFANVRDDFKAVVPTRVFSDGVTVAIRAESIVPATDPHDHLTLLPLSGTQVQSNRFGRETSLSLNYGGHTIIADGFREQDLGRNGKPLQFALRPQGVFVFNQSGERVWPETIATNVSPIKPTEVIHA</sequence>
<dbReference type="Gene3D" id="2.40.50.100">
    <property type="match status" value="1"/>
</dbReference>
<feature type="domain" description="ABC transporter" evidence="6">
    <location>
        <begin position="3"/>
        <end position="234"/>
    </location>
</feature>
<dbReference type="eggNOG" id="COG3842">
    <property type="taxonomic scope" value="Bacteria"/>
</dbReference>
<evidence type="ECO:0000313" key="7">
    <source>
        <dbReference type="EMBL" id="KRL52609.1"/>
    </source>
</evidence>
<dbReference type="PATRIC" id="fig|1114972.6.peg.1895"/>
<dbReference type="InterPro" id="IPR047641">
    <property type="entry name" value="ABC_transpr_MalK/UgpC-like"/>
</dbReference>
<dbReference type="Gene3D" id="3.40.50.300">
    <property type="entry name" value="P-loop containing nucleotide triphosphate hydrolases"/>
    <property type="match status" value="1"/>
</dbReference>
<evidence type="ECO:0000256" key="1">
    <source>
        <dbReference type="ARBA" id="ARBA00022448"/>
    </source>
</evidence>
<reference evidence="7 8" key="1">
    <citation type="journal article" date="2015" name="Genome Announc.">
        <title>Expanding the biotechnology potential of lactobacilli through comparative genomics of 213 strains and associated genera.</title>
        <authorList>
            <person name="Sun Z."/>
            <person name="Harris H.M."/>
            <person name="McCann A."/>
            <person name="Guo C."/>
            <person name="Argimon S."/>
            <person name="Zhang W."/>
            <person name="Yang X."/>
            <person name="Jeffery I.B."/>
            <person name="Cooney J.C."/>
            <person name="Kagawa T.F."/>
            <person name="Liu W."/>
            <person name="Song Y."/>
            <person name="Salvetti E."/>
            <person name="Wrobel A."/>
            <person name="Rasinkangas P."/>
            <person name="Parkhill J."/>
            <person name="Rea M.C."/>
            <person name="O'Sullivan O."/>
            <person name="Ritari J."/>
            <person name="Douillard F.P."/>
            <person name="Paul Ross R."/>
            <person name="Yang R."/>
            <person name="Briner A.E."/>
            <person name="Felis G.E."/>
            <person name="de Vos W.M."/>
            <person name="Barrangou R."/>
            <person name="Klaenhammer T.R."/>
            <person name="Caufield P.W."/>
            <person name="Cui Y."/>
            <person name="Zhang H."/>
            <person name="O'Toole P.W."/>
        </authorList>
    </citation>
    <scope>NUCLEOTIDE SEQUENCE [LARGE SCALE GENOMIC DNA]</scope>
    <source>
        <strain evidence="7 8">DSM 15814</strain>
    </source>
</reference>
<dbReference type="Proteomes" id="UP000051999">
    <property type="component" value="Unassembled WGS sequence"/>
</dbReference>
<dbReference type="STRING" id="1114972.FD35_GL001858"/>
<evidence type="ECO:0000256" key="3">
    <source>
        <dbReference type="ARBA" id="ARBA00022741"/>
    </source>
</evidence>
<proteinExistence type="predicted"/>
<keyword evidence="8" id="KW-1185">Reference proteome</keyword>
<dbReference type="GO" id="GO:0015408">
    <property type="term" value="F:ABC-type ferric iron transporter activity"/>
    <property type="evidence" value="ECO:0007669"/>
    <property type="project" value="InterPro"/>
</dbReference>
<dbReference type="OrthoDB" id="9790614at2"/>
<keyword evidence="1" id="KW-0813">Transport</keyword>
<organism evidence="7 8">
    <name type="scientific">Furfurilactobacillus rossiae DSM 15814</name>
    <dbReference type="NCBI Taxonomy" id="1114972"/>
    <lineage>
        <taxon>Bacteria</taxon>
        <taxon>Bacillati</taxon>
        <taxon>Bacillota</taxon>
        <taxon>Bacilli</taxon>
        <taxon>Lactobacillales</taxon>
        <taxon>Lactobacillaceae</taxon>
        <taxon>Furfurilactobacillus</taxon>
    </lineage>
</organism>
<dbReference type="RefSeq" id="WP_017261106.1">
    <property type="nucleotide sequence ID" value="NZ_AUAW01000032.1"/>
</dbReference>
<evidence type="ECO:0000256" key="4">
    <source>
        <dbReference type="ARBA" id="ARBA00022840"/>
    </source>
</evidence>
<accession>A0A0R1R775</accession>
<dbReference type="InterPro" id="IPR017871">
    <property type="entry name" value="ABC_transporter-like_CS"/>
</dbReference>
<dbReference type="PROSITE" id="PS50893">
    <property type="entry name" value="ABC_TRANSPORTER_2"/>
    <property type="match status" value="1"/>
</dbReference>
<name>A0A0R1R775_9LACO</name>
<comment type="caution">
    <text evidence="7">The sequence shown here is derived from an EMBL/GenBank/DDBJ whole genome shotgun (WGS) entry which is preliminary data.</text>
</comment>
<dbReference type="PROSITE" id="PS00211">
    <property type="entry name" value="ABC_TRANSPORTER_1"/>
    <property type="match status" value="1"/>
</dbReference>
<evidence type="ECO:0000313" key="8">
    <source>
        <dbReference type="Proteomes" id="UP000051999"/>
    </source>
</evidence>
<dbReference type="SMART" id="SM00382">
    <property type="entry name" value="AAA"/>
    <property type="match status" value="1"/>
</dbReference>
<dbReference type="PANTHER" id="PTHR43875">
    <property type="entry name" value="MALTODEXTRIN IMPORT ATP-BINDING PROTEIN MSMX"/>
    <property type="match status" value="1"/>
</dbReference>
<dbReference type="CDD" id="cd03259">
    <property type="entry name" value="ABC_Carb_Solutes_like"/>
    <property type="match status" value="1"/>
</dbReference>
<dbReference type="PANTHER" id="PTHR43875:SF1">
    <property type="entry name" value="OSMOPROTECTIVE COMPOUNDS UPTAKE ATP-BINDING PROTEIN GGTA"/>
    <property type="match status" value="1"/>
</dbReference>
<gene>
    <name evidence="7" type="ORF">FD35_GL001858</name>
</gene>
<dbReference type="GO" id="GO:0016887">
    <property type="term" value="F:ATP hydrolysis activity"/>
    <property type="evidence" value="ECO:0007669"/>
    <property type="project" value="InterPro"/>
</dbReference>
<keyword evidence="5" id="KW-0472">Membrane</keyword>
<dbReference type="InterPro" id="IPR008995">
    <property type="entry name" value="Mo/tungstate-bd_C_term_dom"/>
</dbReference>
<dbReference type="SUPFAM" id="SSF50331">
    <property type="entry name" value="MOP-like"/>
    <property type="match status" value="1"/>
</dbReference>
<dbReference type="GO" id="GO:0055052">
    <property type="term" value="C:ATP-binding cassette (ABC) transporter complex, substrate-binding subunit-containing"/>
    <property type="evidence" value="ECO:0007669"/>
    <property type="project" value="TreeGrafter"/>
</dbReference>